<comment type="caution">
    <text evidence="4">The sequence shown here is derived from an EMBL/GenBank/DDBJ whole genome shotgun (WGS) entry which is preliminary data.</text>
</comment>
<dbReference type="Proteomes" id="UP001430679">
    <property type="component" value="Unassembled WGS sequence"/>
</dbReference>
<accession>A0ABS8MMH4</accession>
<keyword evidence="1" id="KW-0472">Membrane</keyword>
<dbReference type="Gene3D" id="2.170.130.10">
    <property type="entry name" value="TonB-dependent receptor, plug domain"/>
    <property type="match status" value="1"/>
</dbReference>
<dbReference type="EMBL" id="JAJJMM010000001">
    <property type="protein sequence ID" value="MCC9066692.1"/>
    <property type="molecule type" value="Genomic_DNA"/>
</dbReference>
<keyword evidence="1" id="KW-0812">Transmembrane</keyword>
<comment type="subcellular location">
    <subcellularLocation>
        <location evidence="1">Cell outer membrane</location>
        <topology evidence="1">Multi-pass membrane protein</topology>
    </subcellularLocation>
</comment>
<proteinExistence type="inferred from homology"/>
<keyword evidence="4" id="KW-0675">Receptor</keyword>
<feature type="domain" description="TonB-dependent receptor plug" evidence="3">
    <location>
        <begin position="50"/>
        <end position="97"/>
    </location>
</feature>
<dbReference type="RefSeq" id="WP_230040807.1">
    <property type="nucleotide sequence ID" value="NZ_JAJJMM010000001.1"/>
</dbReference>
<feature type="chain" id="PRO_5046152295" evidence="2">
    <location>
        <begin position="22"/>
        <end position="106"/>
    </location>
</feature>
<keyword evidence="1" id="KW-0998">Cell outer membrane</keyword>
<evidence type="ECO:0000313" key="4">
    <source>
        <dbReference type="EMBL" id="MCC9066692.1"/>
    </source>
</evidence>
<evidence type="ECO:0000313" key="5">
    <source>
        <dbReference type="Proteomes" id="UP001430679"/>
    </source>
</evidence>
<dbReference type="Pfam" id="PF07715">
    <property type="entry name" value="Plug"/>
    <property type="match status" value="1"/>
</dbReference>
<evidence type="ECO:0000256" key="2">
    <source>
        <dbReference type="SAM" id="SignalP"/>
    </source>
</evidence>
<keyword evidence="1" id="KW-0813">Transport</keyword>
<comment type="similarity">
    <text evidence="1">Belongs to the TonB-dependent receptor family.</text>
</comment>
<sequence length="106" mass="11612">MKNVKLISLAFSMLICFVVKAQEKTTTKDTLRSILNNKIIICAPSRPLLNEPLTILDGIVIDAKKFSKVNPNDIESIKVLKGIDATALYGNKAINGAIVITSKRKD</sequence>
<keyword evidence="2" id="KW-0732">Signal</keyword>
<reference evidence="4" key="1">
    <citation type="submission" date="2021-11" db="EMBL/GenBank/DDBJ databases">
        <title>Description of novel Flavobacterium species.</title>
        <authorList>
            <person name="Saticioglu I.B."/>
            <person name="Ay H."/>
            <person name="Altun S."/>
            <person name="Duman M."/>
        </authorList>
    </citation>
    <scope>NUCLEOTIDE SEQUENCE</scope>
    <source>
        <strain evidence="4">F-30</strain>
    </source>
</reference>
<dbReference type="InterPro" id="IPR012910">
    <property type="entry name" value="Plug_dom"/>
</dbReference>
<keyword evidence="1" id="KW-1134">Transmembrane beta strand</keyword>
<gene>
    <name evidence="4" type="ORF">LNP81_27180</name>
</gene>
<name>A0ABS8MMH4_9FLAO</name>
<keyword evidence="5" id="KW-1185">Reference proteome</keyword>
<dbReference type="InterPro" id="IPR037066">
    <property type="entry name" value="Plug_dom_sf"/>
</dbReference>
<feature type="signal peptide" evidence="2">
    <location>
        <begin position="1"/>
        <end position="21"/>
    </location>
</feature>
<evidence type="ECO:0000256" key="1">
    <source>
        <dbReference type="PROSITE-ProRule" id="PRU01360"/>
    </source>
</evidence>
<dbReference type="InterPro" id="IPR039426">
    <property type="entry name" value="TonB-dep_rcpt-like"/>
</dbReference>
<dbReference type="PROSITE" id="PS52016">
    <property type="entry name" value="TONB_DEPENDENT_REC_3"/>
    <property type="match status" value="1"/>
</dbReference>
<evidence type="ECO:0000259" key="3">
    <source>
        <dbReference type="Pfam" id="PF07715"/>
    </source>
</evidence>
<dbReference type="SUPFAM" id="SSF56935">
    <property type="entry name" value="Porins"/>
    <property type="match status" value="1"/>
</dbReference>
<organism evidence="4 5">
    <name type="scientific">Flavobacterium piscisymbiosum</name>
    <dbReference type="NCBI Taxonomy" id="2893753"/>
    <lineage>
        <taxon>Bacteria</taxon>
        <taxon>Pseudomonadati</taxon>
        <taxon>Bacteroidota</taxon>
        <taxon>Flavobacteriia</taxon>
        <taxon>Flavobacteriales</taxon>
        <taxon>Flavobacteriaceae</taxon>
        <taxon>Flavobacterium</taxon>
    </lineage>
</organism>
<protein>
    <submittedName>
        <fullName evidence="4">TonB-dependent receptor plug domain-containing protein</fullName>
    </submittedName>
</protein>